<feature type="region of interest" description="Disordered" evidence="1">
    <location>
        <begin position="17"/>
        <end position="42"/>
    </location>
</feature>
<name>A0A078IBQ1_BRANA</name>
<dbReference type="EMBL" id="LK032685">
    <property type="protein sequence ID" value="CDY46784.1"/>
    <property type="molecule type" value="Genomic_DNA"/>
</dbReference>
<feature type="compositionally biased region" description="Basic and acidic residues" evidence="1">
    <location>
        <begin position="61"/>
        <end position="70"/>
    </location>
</feature>
<dbReference type="Gramene" id="CDY46784">
    <property type="protein sequence ID" value="CDY46784"/>
    <property type="gene ID" value="GSBRNA2T00086213001"/>
</dbReference>
<evidence type="ECO:0000313" key="2">
    <source>
        <dbReference type="EMBL" id="CDY46784.1"/>
    </source>
</evidence>
<organism evidence="2 3">
    <name type="scientific">Brassica napus</name>
    <name type="common">Rape</name>
    <dbReference type="NCBI Taxonomy" id="3708"/>
    <lineage>
        <taxon>Eukaryota</taxon>
        <taxon>Viridiplantae</taxon>
        <taxon>Streptophyta</taxon>
        <taxon>Embryophyta</taxon>
        <taxon>Tracheophyta</taxon>
        <taxon>Spermatophyta</taxon>
        <taxon>Magnoliopsida</taxon>
        <taxon>eudicotyledons</taxon>
        <taxon>Gunneridae</taxon>
        <taxon>Pentapetalae</taxon>
        <taxon>rosids</taxon>
        <taxon>malvids</taxon>
        <taxon>Brassicales</taxon>
        <taxon>Brassicaceae</taxon>
        <taxon>Brassiceae</taxon>
        <taxon>Brassica</taxon>
    </lineage>
</organism>
<proteinExistence type="predicted"/>
<keyword evidence="3" id="KW-1185">Reference proteome</keyword>
<dbReference type="PaxDb" id="3708-A0A078IBQ1"/>
<feature type="compositionally biased region" description="Polar residues" evidence="1">
    <location>
        <begin position="29"/>
        <end position="39"/>
    </location>
</feature>
<sequence length="80" mass="9307">MIGIDRSTIPCKVGSIDPPLNKVKKVQNPIVSNPGSLRTSPEDVVHHRFRFRRRKRHNHERTRGRQEISENIHGQENYNA</sequence>
<accession>A0A078IBQ1</accession>
<evidence type="ECO:0000313" key="3">
    <source>
        <dbReference type="Proteomes" id="UP000028999"/>
    </source>
</evidence>
<dbReference type="AlphaFoldDB" id="A0A078IBQ1"/>
<feature type="region of interest" description="Disordered" evidence="1">
    <location>
        <begin position="54"/>
        <end position="80"/>
    </location>
</feature>
<reference evidence="2 3" key="1">
    <citation type="journal article" date="2014" name="Science">
        <title>Plant genetics. Early allopolyploid evolution in the post-Neolithic Brassica napus oilseed genome.</title>
        <authorList>
            <person name="Chalhoub B."/>
            <person name="Denoeud F."/>
            <person name="Liu S."/>
            <person name="Parkin I.A."/>
            <person name="Tang H."/>
            <person name="Wang X."/>
            <person name="Chiquet J."/>
            <person name="Belcram H."/>
            <person name="Tong C."/>
            <person name="Samans B."/>
            <person name="Correa M."/>
            <person name="Da Silva C."/>
            <person name="Just J."/>
            <person name="Falentin C."/>
            <person name="Koh C.S."/>
            <person name="Le Clainche I."/>
            <person name="Bernard M."/>
            <person name="Bento P."/>
            <person name="Noel B."/>
            <person name="Labadie K."/>
            <person name="Alberti A."/>
            <person name="Charles M."/>
            <person name="Arnaud D."/>
            <person name="Guo H."/>
            <person name="Daviaud C."/>
            <person name="Alamery S."/>
            <person name="Jabbari K."/>
            <person name="Zhao M."/>
            <person name="Edger P.P."/>
            <person name="Chelaifa H."/>
            <person name="Tack D."/>
            <person name="Lassalle G."/>
            <person name="Mestiri I."/>
            <person name="Schnel N."/>
            <person name="Le Paslier M.C."/>
            <person name="Fan G."/>
            <person name="Renault V."/>
            <person name="Bayer P.E."/>
            <person name="Golicz A.A."/>
            <person name="Manoli S."/>
            <person name="Lee T.H."/>
            <person name="Thi V.H."/>
            <person name="Chalabi S."/>
            <person name="Hu Q."/>
            <person name="Fan C."/>
            <person name="Tollenaere R."/>
            <person name="Lu Y."/>
            <person name="Battail C."/>
            <person name="Shen J."/>
            <person name="Sidebottom C.H."/>
            <person name="Wang X."/>
            <person name="Canaguier A."/>
            <person name="Chauveau A."/>
            <person name="Berard A."/>
            <person name="Deniot G."/>
            <person name="Guan M."/>
            <person name="Liu Z."/>
            <person name="Sun F."/>
            <person name="Lim Y.P."/>
            <person name="Lyons E."/>
            <person name="Town C.D."/>
            <person name="Bancroft I."/>
            <person name="Wang X."/>
            <person name="Meng J."/>
            <person name="Ma J."/>
            <person name="Pires J.C."/>
            <person name="King G.J."/>
            <person name="Brunel D."/>
            <person name="Delourme R."/>
            <person name="Renard M."/>
            <person name="Aury J.M."/>
            <person name="Adams K.L."/>
            <person name="Batley J."/>
            <person name="Snowdon R.J."/>
            <person name="Tost J."/>
            <person name="Edwards D."/>
            <person name="Zhou Y."/>
            <person name="Hua W."/>
            <person name="Sharpe A.G."/>
            <person name="Paterson A.H."/>
            <person name="Guan C."/>
            <person name="Wincker P."/>
        </authorList>
    </citation>
    <scope>NUCLEOTIDE SEQUENCE [LARGE SCALE GENOMIC DNA]</scope>
    <source>
        <strain evidence="3">cv. Darmor-bzh</strain>
    </source>
</reference>
<dbReference type="Proteomes" id="UP000028999">
    <property type="component" value="Unassembled WGS sequence"/>
</dbReference>
<gene>
    <name evidence="2" type="primary">BnaCnng14530D</name>
    <name evidence="2" type="ORF">GSBRNA2T00086213001</name>
</gene>
<evidence type="ECO:0000256" key="1">
    <source>
        <dbReference type="SAM" id="MobiDB-lite"/>
    </source>
</evidence>
<protein>
    <submittedName>
        <fullName evidence="2">BnaCnng14530D protein</fullName>
    </submittedName>
</protein>